<dbReference type="InterPro" id="IPR051453">
    <property type="entry name" value="MBL_Glyoxalase_II"/>
</dbReference>
<keyword evidence="7" id="KW-1185">Reference proteome</keyword>
<dbReference type="EMBL" id="WURB01000044">
    <property type="protein sequence ID" value="MXQ14736.1"/>
    <property type="molecule type" value="Genomic_DNA"/>
</dbReference>
<feature type="domain" description="Metallo-beta-lactamase" evidence="5">
    <location>
        <begin position="42"/>
        <end position="221"/>
    </location>
</feature>
<evidence type="ECO:0000313" key="7">
    <source>
        <dbReference type="Proteomes" id="UP000436483"/>
    </source>
</evidence>
<dbReference type="InterPro" id="IPR036866">
    <property type="entry name" value="RibonucZ/Hydroxyglut_hydro"/>
</dbReference>
<dbReference type="AlphaFoldDB" id="A0A7X3SRJ8"/>
<reference evidence="6 7" key="2">
    <citation type="submission" date="2020-01" db="EMBL/GenBank/DDBJ databases">
        <title>Microvirga sp. nov., an arsenate reduction bacterium isolated from Tibet hotspring sediments.</title>
        <authorList>
            <person name="Xian W.-D."/>
            <person name="Li W.-J."/>
        </authorList>
    </citation>
    <scope>NUCLEOTIDE SEQUENCE [LARGE SCALE GENOMIC DNA]</scope>
    <source>
        <strain evidence="6 7">KCTC 23863</strain>
    </source>
</reference>
<accession>A0A7X3SRJ8</accession>
<comment type="caution">
    <text evidence="6">The sequence shown here is derived from an EMBL/GenBank/DDBJ whole genome shotgun (WGS) entry which is preliminary data.</text>
</comment>
<gene>
    <name evidence="6" type="ORF">GR328_25465</name>
</gene>
<dbReference type="CDD" id="cd07737">
    <property type="entry name" value="YcbL-like_MBL-fold"/>
    <property type="match status" value="1"/>
</dbReference>
<dbReference type="SMART" id="SM00849">
    <property type="entry name" value="Lactamase_B"/>
    <property type="match status" value="1"/>
</dbReference>
<keyword evidence="3 6" id="KW-0378">Hydrolase</keyword>
<dbReference type="Gene3D" id="3.60.15.10">
    <property type="entry name" value="Ribonuclease Z/Hydroxyacylglutathione hydrolase-like"/>
    <property type="match status" value="1"/>
</dbReference>
<evidence type="ECO:0000256" key="4">
    <source>
        <dbReference type="ARBA" id="ARBA00022833"/>
    </source>
</evidence>
<name>A0A7X3SRJ8_9HYPH</name>
<dbReference type="InterPro" id="IPR001279">
    <property type="entry name" value="Metallo-B-lactamas"/>
</dbReference>
<protein>
    <submittedName>
        <fullName evidence="6">MBL fold metallo-hydrolase</fullName>
    </submittedName>
</protein>
<evidence type="ECO:0000256" key="1">
    <source>
        <dbReference type="ARBA" id="ARBA00001947"/>
    </source>
</evidence>
<proteinExistence type="predicted"/>
<dbReference type="PANTHER" id="PTHR46233">
    <property type="entry name" value="HYDROXYACYLGLUTATHIONE HYDROLASE GLOC"/>
    <property type="match status" value="1"/>
</dbReference>
<evidence type="ECO:0000259" key="5">
    <source>
        <dbReference type="SMART" id="SM00849"/>
    </source>
</evidence>
<sequence>MNGGFHPGVSRKACRSYVFLRQSKDPPVPNVRAAIIPVTPFQQNCTLLWCEKTRKAAVIDPGGDLERIRDAISQSGVTVEKILLTHGHIDHAAGAAELRDELGVLIEGPHQADDFLLQHLAAQGQAYGIPARAVAPDRWLDEGDTVTVGELTLDVLHCPGHSPGSVVLVSKDERFAIVGDVLFQGSVGRVDLPGGDGKALIRSIRDKLLPLGDDIAFICGHGPMSTIGQERQTNPFLQGKELL</sequence>
<dbReference type="OrthoDB" id="9802991at2"/>
<dbReference type="SUPFAM" id="SSF56281">
    <property type="entry name" value="Metallo-hydrolase/oxidoreductase"/>
    <property type="match status" value="1"/>
</dbReference>
<dbReference type="GO" id="GO:0016787">
    <property type="term" value="F:hydrolase activity"/>
    <property type="evidence" value="ECO:0007669"/>
    <property type="project" value="UniProtKB-KW"/>
</dbReference>
<keyword evidence="2" id="KW-0479">Metal-binding</keyword>
<evidence type="ECO:0000256" key="2">
    <source>
        <dbReference type="ARBA" id="ARBA00022723"/>
    </source>
</evidence>
<dbReference type="Pfam" id="PF00753">
    <property type="entry name" value="Lactamase_B"/>
    <property type="match status" value="1"/>
</dbReference>
<dbReference type="GO" id="GO:0046872">
    <property type="term" value="F:metal ion binding"/>
    <property type="evidence" value="ECO:0007669"/>
    <property type="project" value="UniProtKB-KW"/>
</dbReference>
<reference evidence="6 7" key="1">
    <citation type="submission" date="2019-12" db="EMBL/GenBank/DDBJ databases">
        <authorList>
            <person name="Yuan C.-G."/>
        </authorList>
    </citation>
    <scope>NUCLEOTIDE SEQUENCE [LARGE SCALE GENOMIC DNA]</scope>
    <source>
        <strain evidence="6 7">KCTC 23863</strain>
    </source>
</reference>
<evidence type="ECO:0000313" key="6">
    <source>
        <dbReference type="EMBL" id="MXQ14736.1"/>
    </source>
</evidence>
<organism evidence="6 7">
    <name type="scientific">Microvirga makkahensis</name>
    <dbReference type="NCBI Taxonomy" id="1128670"/>
    <lineage>
        <taxon>Bacteria</taxon>
        <taxon>Pseudomonadati</taxon>
        <taxon>Pseudomonadota</taxon>
        <taxon>Alphaproteobacteria</taxon>
        <taxon>Hyphomicrobiales</taxon>
        <taxon>Methylobacteriaceae</taxon>
        <taxon>Microvirga</taxon>
    </lineage>
</organism>
<keyword evidence="4" id="KW-0862">Zinc</keyword>
<comment type="cofactor">
    <cofactor evidence="1">
        <name>Zn(2+)</name>
        <dbReference type="ChEBI" id="CHEBI:29105"/>
    </cofactor>
</comment>
<dbReference type="PANTHER" id="PTHR46233:SF3">
    <property type="entry name" value="HYDROXYACYLGLUTATHIONE HYDROLASE GLOC"/>
    <property type="match status" value="1"/>
</dbReference>
<evidence type="ECO:0000256" key="3">
    <source>
        <dbReference type="ARBA" id="ARBA00022801"/>
    </source>
</evidence>
<dbReference type="Proteomes" id="UP000436483">
    <property type="component" value="Unassembled WGS sequence"/>
</dbReference>